<proteinExistence type="predicted"/>
<evidence type="ECO:0000256" key="1">
    <source>
        <dbReference type="SAM" id="Phobius"/>
    </source>
</evidence>
<keyword evidence="1" id="KW-0472">Membrane</keyword>
<dbReference type="KEGG" id="cfon:HZU75_03195"/>
<reference evidence="2 3" key="1">
    <citation type="journal article" date="2016" name="Int. J. Syst. Evol. Microbiol.">
        <title>Chitinibacter fontanus sp. nov., isolated from a spring.</title>
        <authorList>
            <person name="Sheu S.Y."/>
            <person name="Li Y.S."/>
            <person name="Young C.C."/>
            <person name="Chen W.M."/>
        </authorList>
    </citation>
    <scope>NUCLEOTIDE SEQUENCE [LARGE SCALE GENOMIC DNA]</scope>
    <source>
        <strain evidence="2 3">STM-7</strain>
    </source>
</reference>
<keyword evidence="1" id="KW-0812">Transmembrane</keyword>
<dbReference type="EMBL" id="CP058952">
    <property type="protein sequence ID" value="QLI80615.1"/>
    <property type="molecule type" value="Genomic_DNA"/>
</dbReference>
<feature type="transmembrane region" description="Helical" evidence="1">
    <location>
        <begin position="12"/>
        <end position="29"/>
    </location>
</feature>
<sequence length="99" mass="12132">MYLPVWMETWWFALLCLGAFAAMWYLVYYNPGAQTYWERLPTRKQYLLKHPDCQRGEDIACCHCGSIVKLDLGLLQYWDWRRQMMCRNCKNLLWREQDQ</sequence>
<keyword evidence="3" id="KW-1185">Reference proteome</keyword>
<dbReference type="RefSeq" id="WP_180307755.1">
    <property type="nucleotide sequence ID" value="NZ_CP058952.1"/>
</dbReference>
<dbReference type="AlphaFoldDB" id="A0A7D5V8C1"/>
<evidence type="ECO:0000313" key="2">
    <source>
        <dbReference type="EMBL" id="QLI80615.1"/>
    </source>
</evidence>
<dbReference type="Proteomes" id="UP000510822">
    <property type="component" value="Chromosome"/>
</dbReference>
<accession>A0A7D5V8C1</accession>
<keyword evidence="1" id="KW-1133">Transmembrane helix</keyword>
<name>A0A7D5V8C1_9NEIS</name>
<evidence type="ECO:0000313" key="3">
    <source>
        <dbReference type="Proteomes" id="UP000510822"/>
    </source>
</evidence>
<organism evidence="2 3">
    <name type="scientific">Chitinibacter fontanus</name>
    <dbReference type="NCBI Taxonomy" id="1737446"/>
    <lineage>
        <taxon>Bacteria</taxon>
        <taxon>Pseudomonadati</taxon>
        <taxon>Pseudomonadota</taxon>
        <taxon>Betaproteobacteria</taxon>
        <taxon>Neisseriales</taxon>
        <taxon>Chitinibacteraceae</taxon>
        <taxon>Chitinibacter</taxon>
    </lineage>
</organism>
<gene>
    <name evidence="2" type="ORF">HZU75_03195</name>
</gene>
<protein>
    <submittedName>
        <fullName evidence="2">Uncharacterized protein</fullName>
    </submittedName>
</protein>